<organism evidence="2 3">
    <name type="scientific">Striga asiatica</name>
    <name type="common">Asiatic witchweed</name>
    <name type="synonym">Buchnera asiatica</name>
    <dbReference type="NCBI Taxonomy" id="4170"/>
    <lineage>
        <taxon>Eukaryota</taxon>
        <taxon>Viridiplantae</taxon>
        <taxon>Streptophyta</taxon>
        <taxon>Embryophyta</taxon>
        <taxon>Tracheophyta</taxon>
        <taxon>Spermatophyta</taxon>
        <taxon>Magnoliopsida</taxon>
        <taxon>eudicotyledons</taxon>
        <taxon>Gunneridae</taxon>
        <taxon>Pentapetalae</taxon>
        <taxon>asterids</taxon>
        <taxon>lamiids</taxon>
        <taxon>Lamiales</taxon>
        <taxon>Orobanchaceae</taxon>
        <taxon>Buchnereae</taxon>
        <taxon>Striga</taxon>
    </lineage>
</organism>
<comment type="caution">
    <text evidence="2">The sequence shown here is derived from an EMBL/GenBank/DDBJ whole genome shotgun (WGS) entry which is preliminary data.</text>
</comment>
<evidence type="ECO:0000313" key="3">
    <source>
        <dbReference type="Proteomes" id="UP000325081"/>
    </source>
</evidence>
<accession>A0A5A7PGI7</accession>
<proteinExistence type="predicted"/>
<gene>
    <name evidence="2" type="ORF">STAS_07913</name>
</gene>
<dbReference type="Proteomes" id="UP000325081">
    <property type="component" value="Unassembled WGS sequence"/>
</dbReference>
<sequence length="333" mass="34754">MESADDVEVRFFWTESSSLQTGGDRALLVWRTRREIGEERRRQTRGAELFLSDAINPVGHLGSQIVLPIPNHPTPEKRPVLLPGRQLPSPINLEPAQSTEAAHFENVFHNARGLLLVGEGAAEESSQAPKHRTRALLELLVPEEEKFIGGVAAFVPVTEHVVPEGPEDADPAAEHVEHVLDGGWGGALGLEGVGEVPEGDKNVLGVPAERREGHVGGQDAALVGGVKGGVGGSAVDEEADLEEGDELVGAGGGERMVVVGGERGVSGTVGEGEDEGLEPGGAGFGGGDEEDVGGEGTEMGLAGHDTLEVAGGVPEALVQVQVCDQPPLFFREF</sequence>
<dbReference type="OrthoDB" id="1498414at2759"/>
<reference evidence="3" key="1">
    <citation type="journal article" date="2019" name="Curr. Biol.">
        <title>Genome Sequence of Striga asiatica Provides Insight into the Evolution of Plant Parasitism.</title>
        <authorList>
            <person name="Yoshida S."/>
            <person name="Kim S."/>
            <person name="Wafula E.K."/>
            <person name="Tanskanen J."/>
            <person name="Kim Y.M."/>
            <person name="Honaas L."/>
            <person name="Yang Z."/>
            <person name="Spallek T."/>
            <person name="Conn C.E."/>
            <person name="Ichihashi Y."/>
            <person name="Cheong K."/>
            <person name="Cui S."/>
            <person name="Der J.P."/>
            <person name="Gundlach H."/>
            <person name="Jiao Y."/>
            <person name="Hori C."/>
            <person name="Ishida J.K."/>
            <person name="Kasahara H."/>
            <person name="Kiba T."/>
            <person name="Kim M.S."/>
            <person name="Koo N."/>
            <person name="Laohavisit A."/>
            <person name="Lee Y.H."/>
            <person name="Lumba S."/>
            <person name="McCourt P."/>
            <person name="Mortimer J.C."/>
            <person name="Mutuku J.M."/>
            <person name="Nomura T."/>
            <person name="Sasaki-Sekimoto Y."/>
            <person name="Seto Y."/>
            <person name="Wang Y."/>
            <person name="Wakatake T."/>
            <person name="Sakakibara H."/>
            <person name="Demura T."/>
            <person name="Yamaguchi S."/>
            <person name="Yoneyama K."/>
            <person name="Manabe R.I."/>
            <person name="Nelson D.C."/>
            <person name="Schulman A.H."/>
            <person name="Timko M.P."/>
            <person name="dePamphilis C.W."/>
            <person name="Choi D."/>
            <person name="Shirasu K."/>
        </authorList>
    </citation>
    <scope>NUCLEOTIDE SEQUENCE [LARGE SCALE GENOMIC DNA]</scope>
    <source>
        <strain evidence="3">cv. UVA1</strain>
    </source>
</reference>
<evidence type="ECO:0000256" key="1">
    <source>
        <dbReference type="SAM" id="MobiDB-lite"/>
    </source>
</evidence>
<protein>
    <submittedName>
        <fullName evidence="2">GDP dissociation inhibitor family protein / RabGTPase activator family protein</fullName>
    </submittedName>
</protein>
<dbReference type="EMBL" id="BKCP01004516">
    <property type="protein sequence ID" value="GER31879.1"/>
    <property type="molecule type" value="Genomic_DNA"/>
</dbReference>
<feature type="region of interest" description="Disordered" evidence="1">
    <location>
        <begin position="264"/>
        <end position="294"/>
    </location>
</feature>
<name>A0A5A7PGI7_STRAF</name>
<evidence type="ECO:0000313" key="2">
    <source>
        <dbReference type="EMBL" id="GER31879.1"/>
    </source>
</evidence>
<keyword evidence="3" id="KW-1185">Reference proteome</keyword>
<dbReference type="AlphaFoldDB" id="A0A5A7PGI7"/>